<evidence type="ECO:0000256" key="3">
    <source>
        <dbReference type="ARBA" id="ARBA00022692"/>
    </source>
</evidence>
<dbReference type="InterPro" id="IPR007110">
    <property type="entry name" value="Ig-like_dom"/>
</dbReference>
<keyword evidence="6" id="KW-1133">Transmembrane helix</keyword>
<feature type="region of interest" description="Disordered" evidence="11">
    <location>
        <begin position="673"/>
        <end position="727"/>
    </location>
</feature>
<feature type="domain" description="Ig-like" evidence="13">
    <location>
        <begin position="1507"/>
        <end position="1599"/>
    </location>
</feature>
<name>A0A672IRW3_SALFA</name>
<keyword evidence="2" id="KW-0433">Leucine-rich repeat</keyword>
<comment type="subcellular location">
    <subcellularLocation>
        <location evidence="1">Membrane</location>
        <topology evidence="1">Single-pass membrane protein</topology>
    </subcellularLocation>
</comment>
<evidence type="ECO:0000256" key="12">
    <source>
        <dbReference type="SAM" id="SignalP"/>
    </source>
</evidence>
<feature type="compositionally biased region" description="Polar residues" evidence="11">
    <location>
        <begin position="1403"/>
        <end position="1412"/>
    </location>
</feature>
<dbReference type="CDD" id="cd00096">
    <property type="entry name" value="Ig"/>
    <property type="match status" value="4"/>
</dbReference>
<feature type="compositionally biased region" description="Low complexity" evidence="11">
    <location>
        <begin position="1363"/>
        <end position="1374"/>
    </location>
</feature>
<feature type="compositionally biased region" description="Polar residues" evidence="11">
    <location>
        <begin position="1265"/>
        <end position="1279"/>
    </location>
</feature>
<keyword evidence="5" id="KW-0677">Repeat</keyword>
<dbReference type="InterPro" id="IPR003598">
    <property type="entry name" value="Ig_sub2"/>
</dbReference>
<keyword evidence="8" id="KW-1015">Disulfide bond</keyword>
<feature type="compositionally biased region" description="Polar residues" evidence="11">
    <location>
        <begin position="832"/>
        <end position="856"/>
    </location>
</feature>
<feature type="compositionally biased region" description="Polar residues" evidence="11">
    <location>
        <begin position="674"/>
        <end position="689"/>
    </location>
</feature>
<dbReference type="Pfam" id="PF13855">
    <property type="entry name" value="LRR_8"/>
    <property type="match status" value="2"/>
</dbReference>
<evidence type="ECO:0000256" key="2">
    <source>
        <dbReference type="ARBA" id="ARBA00022614"/>
    </source>
</evidence>
<accession>A0A672IRW3</accession>
<dbReference type="InterPro" id="IPR000483">
    <property type="entry name" value="Cys-rich_flank_reg_C"/>
</dbReference>
<evidence type="ECO:0000256" key="11">
    <source>
        <dbReference type="SAM" id="MobiDB-lite"/>
    </source>
</evidence>
<evidence type="ECO:0000256" key="7">
    <source>
        <dbReference type="ARBA" id="ARBA00023136"/>
    </source>
</evidence>
<dbReference type="InParanoid" id="A0A672IRW3"/>
<evidence type="ECO:0000256" key="6">
    <source>
        <dbReference type="ARBA" id="ARBA00022989"/>
    </source>
</evidence>
<dbReference type="PANTHER" id="PTHR45842:SF4">
    <property type="entry name" value="MATRIX-REMODELING-ASSOCIATED PROTEIN 5"/>
    <property type="match status" value="1"/>
</dbReference>
<dbReference type="FunFam" id="2.60.40.10:FF:001306">
    <property type="entry name" value="Matrix remodeling associated 5"/>
    <property type="match status" value="1"/>
</dbReference>
<feature type="compositionally biased region" description="Polar residues" evidence="11">
    <location>
        <begin position="1203"/>
        <end position="1219"/>
    </location>
</feature>
<feature type="compositionally biased region" description="Low complexity" evidence="11">
    <location>
        <begin position="1299"/>
        <end position="1312"/>
    </location>
</feature>
<feature type="domain" description="Ig-like" evidence="13">
    <location>
        <begin position="1910"/>
        <end position="2002"/>
    </location>
</feature>
<reference evidence="14" key="1">
    <citation type="submission" date="2025-08" db="UniProtKB">
        <authorList>
            <consortium name="Ensembl"/>
        </authorList>
    </citation>
    <scope>IDENTIFICATION</scope>
</reference>
<feature type="compositionally biased region" description="Basic and acidic residues" evidence="11">
    <location>
        <begin position="1343"/>
        <end position="1358"/>
    </location>
</feature>
<dbReference type="SMART" id="SM00369">
    <property type="entry name" value="LRR_TYP"/>
    <property type="match status" value="5"/>
</dbReference>
<dbReference type="InterPro" id="IPR032675">
    <property type="entry name" value="LRR_dom_sf"/>
</dbReference>
<dbReference type="Pfam" id="PF07679">
    <property type="entry name" value="I-set"/>
    <property type="match status" value="5"/>
</dbReference>
<keyword evidence="9" id="KW-0325">Glycoprotein</keyword>
<feature type="domain" description="Ig-like" evidence="13">
    <location>
        <begin position="2004"/>
        <end position="2097"/>
    </location>
</feature>
<dbReference type="SMART" id="SM00082">
    <property type="entry name" value="LRRCT"/>
    <property type="match status" value="1"/>
</dbReference>
<evidence type="ECO:0000256" key="8">
    <source>
        <dbReference type="ARBA" id="ARBA00023157"/>
    </source>
</evidence>
<dbReference type="PROSITE" id="PS51450">
    <property type="entry name" value="LRR"/>
    <property type="match status" value="2"/>
</dbReference>
<dbReference type="FunFam" id="2.60.40.10:FF:001377">
    <property type="entry name" value="Matrix remodeling associated 5"/>
    <property type="match status" value="1"/>
</dbReference>
<reference evidence="14" key="2">
    <citation type="submission" date="2025-09" db="UniProtKB">
        <authorList>
            <consortium name="Ensembl"/>
        </authorList>
    </citation>
    <scope>IDENTIFICATION</scope>
</reference>
<feature type="compositionally biased region" description="Polar residues" evidence="11">
    <location>
        <begin position="1112"/>
        <end position="1121"/>
    </location>
</feature>
<evidence type="ECO:0000313" key="14">
    <source>
        <dbReference type="Ensembl" id="ENSSFAP00005043570.1"/>
    </source>
</evidence>
<feature type="chain" id="PRO_5025483157" description="Ig-like domain-containing protein" evidence="12">
    <location>
        <begin position="25"/>
        <end position="2390"/>
    </location>
</feature>
<dbReference type="PROSITE" id="PS50835">
    <property type="entry name" value="IG_LIKE"/>
    <property type="match status" value="12"/>
</dbReference>
<feature type="compositionally biased region" description="Basic residues" evidence="11">
    <location>
        <begin position="1033"/>
        <end position="1052"/>
    </location>
</feature>
<feature type="compositionally biased region" description="Low complexity" evidence="11">
    <location>
        <begin position="1015"/>
        <end position="1028"/>
    </location>
</feature>
<gene>
    <name evidence="14" type="primary">mxra5a</name>
</gene>
<evidence type="ECO:0000256" key="4">
    <source>
        <dbReference type="ARBA" id="ARBA00022729"/>
    </source>
</evidence>
<dbReference type="FunFam" id="2.60.40.10:FF:000076">
    <property type="entry name" value="Leucine-rich repeat and Ig domain-containing 4"/>
    <property type="match status" value="2"/>
</dbReference>
<evidence type="ECO:0000256" key="9">
    <source>
        <dbReference type="ARBA" id="ARBA00023180"/>
    </source>
</evidence>
<dbReference type="InterPro" id="IPR036179">
    <property type="entry name" value="Ig-like_dom_sf"/>
</dbReference>
<dbReference type="SMART" id="SM00409">
    <property type="entry name" value="IG"/>
    <property type="match status" value="12"/>
</dbReference>
<feature type="compositionally biased region" description="Polar residues" evidence="11">
    <location>
        <begin position="1323"/>
        <end position="1341"/>
    </location>
</feature>
<feature type="compositionally biased region" description="Basic and acidic residues" evidence="11">
    <location>
        <begin position="1098"/>
        <end position="1111"/>
    </location>
</feature>
<keyword evidence="4 12" id="KW-0732">Signal</keyword>
<feature type="region of interest" description="Disordered" evidence="11">
    <location>
        <begin position="1010"/>
        <end position="1070"/>
    </location>
</feature>
<feature type="domain" description="Ig-like" evidence="13">
    <location>
        <begin position="2105"/>
        <end position="2195"/>
    </location>
</feature>
<feature type="domain" description="Ig-like" evidence="13">
    <location>
        <begin position="2295"/>
        <end position="2388"/>
    </location>
</feature>
<keyword evidence="15" id="KW-1185">Reference proteome</keyword>
<dbReference type="InterPro" id="IPR003599">
    <property type="entry name" value="Ig_sub"/>
</dbReference>
<dbReference type="Proteomes" id="UP000472267">
    <property type="component" value="Unassembled WGS sequence"/>
</dbReference>
<organism evidence="14 15">
    <name type="scientific">Salarias fasciatus</name>
    <name type="common">Jewelled blenny</name>
    <name type="synonym">Blennius fasciatus</name>
    <dbReference type="NCBI Taxonomy" id="181472"/>
    <lineage>
        <taxon>Eukaryota</taxon>
        <taxon>Metazoa</taxon>
        <taxon>Chordata</taxon>
        <taxon>Craniata</taxon>
        <taxon>Vertebrata</taxon>
        <taxon>Euteleostomi</taxon>
        <taxon>Actinopterygii</taxon>
        <taxon>Neopterygii</taxon>
        <taxon>Teleostei</taxon>
        <taxon>Neoteleostei</taxon>
        <taxon>Acanthomorphata</taxon>
        <taxon>Ovalentaria</taxon>
        <taxon>Blenniimorphae</taxon>
        <taxon>Blenniiformes</taxon>
        <taxon>Blennioidei</taxon>
        <taxon>Blenniidae</taxon>
        <taxon>Salariinae</taxon>
        <taxon>Salarias</taxon>
    </lineage>
</organism>
<feature type="domain" description="Ig-like" evidence="13">
    <location>
        <begin position="568"/>
        <end position="657"/>
    </location>
</feature>
<feature type="region of interest" description="Disordered" evidence="11">
    <location>
        <begin position="1090"/>
        <end position="1243"/>
    </location>
</feature>
<dbReference type="InterPro" id="IPR003591">
    <property type="entry name" value="Leu-rich_rpt_typical-subtyp"/>
</dbReference>
<feature type="compositionally biased region" description="Low complexity" evidence="11">
    <location>
        <begin position="1234"/>
        <end position="1243"/>
    </location>
</feature>
<keyword evidence="10" id="KW-0393">Immunoglobulin domain</keyword>
<dbReference type="InterPro" id="IPR001611">
    <property type="entry name" value="Leu-rich_rpt"/>
</dbReference>
<feature type="domain" description="Ig-like" evidence="13">
    <location>
        <begin position="1602"/>
        <end position="1695"/>
    </location>
</feature>
<feature type="compositionally biased region" description="Pro residues" evidence="11">
    <location>
        <begin position="1166"/>
        <end position="1177"/>
    </location>
</feature>
<dbReference type="SUPFAM" id="SSF52058">
    <property type="entry name" value="L domain-like"/>
    <property type="match status" value="1"/>
</dbReference>
<dbReference type="SMART" id="SM00408">
    <property type="entry name" value="IGc2"/>
    <property type="match status" value="12"/>
</dbReference>
<evidence type="ECO:0000313" key="15">
    <source>
        <dbReference type="Proteomes" id="UP000472267"/>
    </source>
</evidence>
<protein>
    <recommendedName>
        <fullName evidence="13">Ig-like domain-containing protein</fullName>
    </recommendedName>
</protein>
<dbReference type="OrthoDB" id="10062932at2759"/>
<evidence type="ECO:0000256" key="5">
    <source>
        <dbReference type="ARBA" id="ARBA00022737"/>
    </source>
</evidence>
<keyword evidence="3" id="KW-0812">Transmembrane</keyword>
<evidence type="ECO:0000256" key="10">
    <source>
        <dbReference type="ARBA" id="ARBA00023319"/>
    </source>
</evidence>
<feature type="domain" description="Ig-like" evidence="13">
    <location>
        <begin position="470"/>
        <end position="545"/>
    </location>
</feature>
<dbReference type="Gene3D" id="3.80.10.10">
    <property type="entry name" value="Ribonuclease Inhibitor"/>
    <property type="match status" value="2"/>
</dbReference>
<feature type="compositionally biased region" description="Polar residues" evidence="11">
    <location>
        <begin position="979"/>
        <end position="989"/>
    </location>
</feature>
<dbReference type="InterPro" id="IPR013783">
    <property type="entry name" value="Ig-like_fold"/>
</dbReference>
<sequence length="2390" mass="260054">MGPAAAGVLQLLLVTVTVLPPAVSLPCPRPCSCPQPVELHCTFRSLVGVPATVPKHVTRMNLGFNSISRITEKSLAGLRKLELLMIHGNEIQSLPAGVFKDLASLQMLKMSYNKLTEVTRDTFHGLWSLTRLHLDHNRVESIHPDAFQGLTSLRLLQLEGNRLQQLHPATFSTFSVMGSFHVSTLRHLYLSDNQLTSLRPGLLASAPQLENLYLQGNPWTCDCSMKWLHSWNATYPGVLKCKKDRALPGGQLCPVCSSPKHLQGGELLAAEGLLCSRPVVSSALRTSPPEDVESEVLTIEDFRESLGSVSLGLSDEHGNEVDLDCRVEEPKELTKASWEQVDQLHLTANISLSVDLDCPVDREKYEQLWRLIAYYSSVPAHLQRGIIVSQDPHPTYAFRQDSEKDALYYTGVKANMMAQPEWLMQPSVDLQLNRPQSSAKMVKLTLSTDLSENVDIEAMRRQRRTWVTIESINTTQRMLSALVGSPSEMYCNVHSSGRPAVQWTLPDGSRLEASDRGTDSRVSVHSDGRLLIKAVSHTDAGVYYCVSRVQGDFAVMPFHLTVHESSSPPPGEDTSTVEGSVGNPVSLPCEASGSPDPEIHWILPHNNIVSSQTNTSRTSVYPNGTLHIAKLLPLDGGYYKCIALNQHGVDTLTTRVVVVKHKGILRPFRKFPAQPQSASGVSTQITVPSGDTEEVSGDGEVFQEGTSTNHEDPVRRRVSGSVVPGRRGLLPTRTLRRRPPVLQRPATTRVTERKNPVQNRRRINVSKSKIDPEKWADILAKIRDRNAVITASPFPERTATEPTTQASDGVTALEKRDEDDLTTAHTPPQHPQIKSNKHSIQSQSTHEASERYTTPNPSEMTSNFQHYMQATTEAADITLSAYSEWHTSRDTHLAQHTGFLPQTTSVPLHTVTLWQEISNTASSRTVSLQDHSVYSEDDGVQTADWSDVSDSEHKSDNMDKSDVAAGESSVQGSEIIPSVNPNESATSQKHNGKHLSVTAKLQTNFDDLQSEQMVSTAPTTASSTQSRSEQPNSRRRNGGRRRGQNRRRHKLSRPAAPVTPAASPRSKTEPLDVTTALLGTAVPFTVSQVASSGRLSHRAGELSRHDHEETTRPSSHKTSSQTKRRRLPSAKPQMKSTSAAPSFPITSAGAGHGKMNSHTAALPEYSAPPPSPLPPAQPSEAAPLPEGPGPEPHPEGTTEGFRVQTQTDGMRNQSGNPHTQENDAAFTSPPRPFTSSETTSGYSSSALITIRSTLYSTDQVTTELPRSLYHEQNQTTSTESVEDPERITPPPAASTLLHTVTPSTVPSPISSTGDRIYPPVPTPATTVSQSQEEDMTSTITTPEPDRGTDFHPTADRRPAGQHSTVSSLQVSSQTAPPPAPGPSRPSTEQPRTSTDGRPLLPGRTSSRGKPTITKNNFQTVTVRAETDAVLPCEADGDPMPFLSWTKVSTGASIARNMRVQRFEVHQNGTLIIRNTEPSDQNQYLCTVQNQYGTDRMLVSLVVLSEHPRVLQPRHRDVSVNVGSKMELECKVEGHPAPRVTWVLPNQAHMPAGASQQRIAVLADGTLQIGEVRYTDRGVYKCLGSNVAGADSASVRLHVSVLPPVIRQALHENSSLPEGSSAFLHCTASGAPPPVVRWTAPDGLQLAAAQSATARNMAVFPNGTLHIRELGSGNAGRYECWASNGVAHSRRTVNLSVRKTALSAKARISSSSPQRTDVVYGSTVLLHCQAQGEPEPRIIWRTPSKRLVDIQYSVDPRIKVFSNGSLTVRSVTDQDSGDYLCVARNKLGDDYVLLELGVLTRAAKIEHKQQQRSSQEVLYGGDLKVDCVASGLPYPEISWALPDGTMVNPVKQKDGIAAGRSRRYVVFDNGTLYLNDVGTPEEGDYTCYAENQLGKDEMKIRVKVKAGASPPQIQGKDQKSLSVHYGETVTLRCDAGGEPPPVITWISPTNRVIAPALDKYQVLNDGTLVVQKVQRFDAGNYTCLARNKAGHDHKVTALEVLVTPPVISGLRGAAAIRVSAVQDQPKLLDCVAKGTPAPRVMWVLPGNVILPAPYYSKRMAVHLNGTLEIRSAKKTDSGQLTCIARNEGGEVKMVVDLTVKEAVARPQVRGPEADGRSLTVGNAMTLNCSLEGTALSHVTWILPSGTPLSAGARLSKFFHRPDGSLLISNPSMAEVGTYKCLGRYVGGLMERTVTLSPGRKPEISSRYDAPVSVTNGEMLLLHCQTAGEPLRLTWTLPSGVVLNRPQRAGRYAVLPNGTLAIQMVSLYDRGPYTCRATNEYGSSVLPVSVVVSAFPPRITSGPPSVTYAKRGVAVQINCVATGMPRAEVAWETPDKMRLAVSAQPRLFGNKYLHPQGSLIIQNPTQRDAGVYRCTAKNAIGVDSRSTFLNVF</sequence>
<feature type="region of interest" description="Disordered" evidence="11">
    <location>
        <begin position="792"/>
        <end position="856"/>
    </location>
</feature>
<keyword evidence="7" id="KW-0472">Membrane</keyword>
<feature type="domain" description="Ig-like" evidence="13">
    <location>
        <begin position="2200"/>
        <end position="2291"/>
    </location>
</feature>
<evidence type="ECO:0000259" key="13">
    <source>
        <dbReference type="PROSITE" id="PS50835"/>
    </source>
</evidence>
<dbReference type="InterPro" id="IPR013098">
    <property type="entry name" value="Ig_I-set"/>
</dbReference>
<dbReference type="GO" id="GO:0016020">
    <property type="term" value="C:membrane"/>
    <property type="evidence" value="ECO:0007669"/>
    <property type="project" value="UniProtKB-SubCell"/>
</dbReference>
<feature type="domain" description="Ig-like" evidence="13">
    <location>
        <begin position="1802"/>
        <end position="1904"/>
    </location>
</feature>
<dbReference type="InterPro" id="IPR050467">
    <property type="entry name" value="LRFN"/>
</dbReference>
<dbReference type="FunFam" id="2.60.40.10:FF:000621">
    <property type="entry name" value="Immunoglobulin superfamily member 10"/>
    <property type="match status" value="1"/>
</dbReference>
<feature type="region of interest" description="Disordered" evidence="11">
    <location>
        <begin position="932"/>
        <end position="994"/>
    </location>
</feature>
<feature type="domain" description="Ig-like" evidence="13">
    <location>
        <begin position="1705"/>
        <end position="1784"/>
    </location>
</feature>
<dbReference type="FunFam" id="2.60.40.10:FF:001402">
    <property type="entry name" value="Matrix remodeling associated 5"/>
    <property type="match status" value="1"/>
</dbReference>
<feature type="signal peptide" evidence="12">
    <location>
        <begin position="1"/>
        <end position="24"/>
    </location>
</feature>
<dbReference type="PANTHER" id="PTHR45842">
    <property type="entry name" value="SYNAPTIC ADHESION-LIKE MOLECULE SALM"/>
    <property type="match status" value="1"/>
</dbReference>
<dbReference type="SUPFAM" id="SSF48726">
    <property type="entry name" value="Immunoglobulin"/>
    <property type="match status" value="12"/>
</dbReference>
<dbReference type="Pfam" id="PF13927">
    <property type="entry name" value="Ig_3"/>
    <property type="match status" value="6"/>
</dbReference>
<feature type="region of interest" description="Disordered" evidence="11">
    <location>
        <begin position="1265"/>
        <end position="1412"/>
    </location>
</feature>
<dbReference type="Ensembl" id="ENSSFAT00005045120.1">
    <property type="protein sequence ID" value="ENSSFAP00005043570.1"/>
    <property type="gene ID" value="ENSSFAG00005021523.1"/>
</dbReference>
<feature type="domain" description="Ig-like" evidence="13">
    <location>
        <begin position="1410"/>
        <end position="1499"/>
    </location>
</feature>
<proteinExistence type="predicted"/>
<dbReference type="Gene3D" id="2.60.40.10">
    <property type="entry name" value="Immunoglobulins"/>
    <property type="match status" value="12"/>
</dbReference>
<feature type="compositionally biased region" description="Basic and acidic residues" evidence="11">
    <location>
        <begin position="950"/>
        <end position="962"/>
    </location>
</feature>
<evidence type="ECO:0000256" key="1">
    <source>
        <dbReference type="ARBA" id="ARBA00004167"/>
    </source>
</evidence>